<protein>
    <recommendedName>
        <fullName evidence="1">FHA domain-containing protein</fullName>
    </recommendedName>
</protein>
<dbReference type="SUPFAM" id="SSF49879">
    <property type="entry name" value="SMAD/FHA domain"/>
    <property type="match status" value="1"/>
</dbReference>
<dbReference type="Proteomes" id="UP001251528">
    <property type="component" value="Unassembled WGS sequence"/>
</dbReference>
<name>A0AAJ0CSC9_9HYPO</name>
<dbReference type="AlphaFoldDB" id="A0AAJ0CSC9"/>
<gene>
    <name evidence="2" type="ORF">QQS21_005490</name>
</gene>
<evidence type="ECO:0000259" key="1">
    <source>
        <dbReference type="PROSITE" id="PS50006"/>
    </source>
</evidence>
<dbReference type="Pfam" id="PF00498">
    <property type="entry name" value="FHA"/>
    <property type="match status" value="1"/>
</dbReference>
<organism evidence="2 3">
    <name type="scientific">Conoideocrella luteorostrata</name>
    <dbReference type="NCBI Taxonomy" id="1105319"/>
    <lineage>
        <taxon>Eukaryota</taxon>
        <taxon>Fungi</taxon>
        <taxon>Dikarya</taxon>
        <taxon>Ascomycota</taxon>
        <taxon>Pezizomycotina</taxon>
        <taxon>Sordariomycetes</taxon>
        <taxon>Hypocreomycetidae</taxon>
        <taxon>Hypocreales</taxon>
        <taxon>Clavicipitaceae</taxon>
        <taxon>Conoideocrella</taxon>
    </lineage>
</organism>
<accession>A0AAJ0CSC9</accession>
<evidence type="ECO:0000313" key="3">
    <source>
        <dbReference type="Proteomes" id="UP001251528"/>
    </source>
</evidence>
<keyword evidence="3" id="KW-1185">Reference proteome</keyword>
<reference evidence="2" key="1">
    <citation type="submission" date="2023-06" db="EMBL/GenBank/DDBJ databases">
        <title>Conoideocrella luteorostrata (Hypocreales: Clavicipitaceae), a potential biocontrol fungus for elongate hemlock scale in United States Christmas tree production areas.</title>
        <authorList>
            <person name="Barrett H."/>
            <person name="Lovett B."/>
            <person name="Macias A.M."/>
            <person name="Stajich J.E."/>
            <person name="Kasson M.T."/>
        </authorList>
    </citation>
    <scope>NUCLEOTIDE SEQUENCE</scope>
    <source>
        <strain evidence="2">ARSEF 14590</strain>
    </source>
</reference>
<comment type="caution">
    <text evidence="2">The sequence shown here is derived from an EMBL/GenBank/DDBJ whole genome shotgun (WGS) entry which is preliminary data.</text>
</comment>
<proteinExistence type="predicted"/>
<evidence type="ECO:0000313" key="2">
    <source>
        <dbReference type="EMBL" id="KAK2599024.1"/>
    </source>
</evidence>
<feature type="domain" description="FHA" evidence="1">
    <location>
        <begin position="76"/>
        <end position="122"/>
    </location>
</feature>
<dbReference type="InterPro" id="IPR000253">
    <property type="entry name" value="FHA_dom"/>
</dbReference>
<dbReference type="PROSITE" id="PS50006">
    <property type="entry name" value="FHA_DOMAIN"/>
    <property type="match status" value="1"/>
</dbReference>
<dbReference type="EMBL" id="JASWJB010000092">
    <property type="protein sequence ID" value="KAK2599024.1"/>
    <property type="molecule type" value="Genomic_DNA"/>
</dbReference>
<sequence length="247" mass="27354">MSTLQDNNSNVIAWLVPTARNTLADKATNLSANTANAISTSSSTYLSAQLSNLSGSKPQRAIQLSFAQEPLRPGSFVLGTDTNCCDVVLPKLPGISKQHCAISFDAQYRLILDDFSESGTQVWYDWESNGDQRDYSWILSSGVYETGFPAMFQRVIIDIHGVRFQLVVNDHSADWEGYKAKVDEFSQNSPGVDCLTASSAWECEQAWYTQQPLIQHIFVKAQGGEPLGDVYLWNTSRPWDPMVKASA</sequence>
<dbReference type="Gene3D" id="2.60.200.20">
    <property type="match status" value="1"/>
</dbReference>
<dbReference type="InterPro" id="IPR008984">
    <property type="entry name" value="SMAD_FHA_dom_sf"/>
</dbReference>